<dbReference type="InterPro" id="IPR004360">
    <property type="entry name" value="Glyas_Fos-R_dOase_dom"/>
</dbReference>
<keyword evidence="3" id="KW-1185">Reference proteome</keyword>
<dbReference type="AlphaFoldDB" id="A0A4Q7M8M5"/>
<dbReference type="InterPro" id="IPR029068">
    <property type="entry name" value="Glyas_Bleomycin-R_OHBP_Dase"/>
</dbReference>
<dbReference type="PANTHER" id="PTHR36437:SF2">
    <property type="entry name" value="GLYOXALASE_BLEOMYCIN RESISTANCE PROTEIN_DIOXYGENASE"/>
    <property type="match status" value="1"/>
</dbReference>
<dbReference type="PANTHER" id="PTHR36437">
    <property type="entry name" value="GLYOXALASE/BLEOMYCIN RESISTANCE PROTEIN/DIOXYGENASE"/>
    <property type="match status" value="1"/>
</dbReference>
<sequence>MITALNVASIYVLSQDEALDFYVNRLGLEKGNDVQQGDYRWLTVRVPGGGATEISLERPGPPLHDEETTERIRELITKGALSGLVFITDDARAMYETLRERGVTDFTQEPTEHFYGTDMGVRDPFGNPIRILQQGEVAQAGPVRDAG</sequence>
<feature type="domain" description="VOC" evidence="1">
    <location>
        <begin position="3"/>
        <end position="134"/>
    </location>
</feature>
<dbReference type="RefSeq" id="WP_130353607.1">
    <property type="nucleotide sequence ID" value="NZ_SGWY01000003.1"/>
</dbReference>
<accession>A0A4Q7M8M5</accession>
<evidence type="ECO:0000313" key="2">
    <source>
        <dbReference type="EMBL" id="RZS64366.1"/>
    </source>
</evidence>
<organism evidence="2 3">
    <name type="scientific">Agromyces ramosus</name>
    <dbReference type="NCBI Taxonomy" id="33879"/>
    <lineage>
        <taxon>Bacteria</taxon>
        <taxon>Bacillati</taxon>
        <taxon>Actinomycetota</taxon>
        <taxon>Actinomycetes</taxon>
        <taxon>Micrococcales</taxon>
        <taxon>Microbacteriaceae</taxon>
        <taxon>Agromyces</taxon>
    </lineage>
</organism>
<gene>
    <name evidence="2" type="ORF">EV187_2751</name>
</gene>
<comment type="caution">
    <text evidence="2">The sequence shown here is derived from an EMBL/GenBank/DDBJ whole genome shotgun (WGS) entry which is preliminary data.</text>
</comment>
<dbReference type="Gene3D" id="3.10.180.10">
    <property type="entry name" value="2,3-Dihydroxybiphenyl 1,2-Dioxygenase, domain 1"/>
    <property type="match status" value="1"/>
</dbReference>
<protein>
    <submittedName>
        <fullName evidence="2">Putative glyoxalase superfamily protein PhnB</fullName>
    </submittedName>
</protein>
<dbReference type="Pfam" id="PF00903">
    <property type="entry name" value="Glyoxalase"/>
    <property type="match status" value="1"/>
</dbReference>
<dbReference type="OrthoDB" id="197463at2"/>
<dbReference type="SUPFAM" id="SSF54593">
    <property type="entry name" value="Glyoxalase/Bleomycin resistance protein/Dihydroxybiphenyl dioxygenase"/>
    <property type="match status" value="1"/>
</dbReference>
<dbReference type="InterPro" id="IPR037523">
    <property type="entry name" value="VOC_core"/>
</dbReference>
<evidence type="ECO:0000259" key="1">
    <source>
        <dbReference type="PROSITE" id="PS51819"/>
    </source>
</evidence>
<dbReference type="EMBL" id="SGWY01000003">
    <property type="protein sequence ID" value="RZS64366.1"/>
    <property type="molecule type" value="Genomic_DNA"/>
</dbReference>
<dbReference type="PROSITE" id="PS51819">
    <property type="entry name" value="VOC"/>
    <property type="match status" value="1"/>
</dbReference>
<name>A0A4Q7M8M5_9MICO</name>
<proteinExistence type="predicted"/>
<reference evidence="2 3" key="1">
    <citation type="submission" date="2019-02" db="EMBL/GenBank/DDBJ databases">
        <title>Genomic Encyclopedia of Type Strains, Phase IV (KMG-IV): sequencing the most valuable type-strain genomes for metagenomic binning, comparative biology and taxonomic classification.</title>
        <authorList>
            <person name="Goeker M."/>
        </authorList>
    </citation>
    <scope>NUCLEOTIDE SEQUENCE [LARGE SCALE GENOMIC DNA]</scope>
    <source>
        <strain evidence="2 3">DSM 43045</strain>
    </source>
</reference>
<evidence type="ECO:0000313" key="3">
    <source>
        <dbReference type="Proteomes" id="UP000293289"/>
    </source>
</evidence>
<dbReference type="Proteomes" id="UP000293289">
    <property type="component" value="Unassembled WGS sequence"/>
</dbReference>